<evidence type="ECO:0008006" key="3">
    <source>
        <dbReference type="Google" id="ProtNLM"/>
    </source>
</evidence>
<name>K8XFW2_RHOOP</name>
<accession>K8XFW2</accession>
<gene>
    <name evidence="1" type="ORF">WSS_A25875</name>
</gene>
<protein>
    <recommendedName>
        <fullName evidence="3">DUF3800 domain-containing protein</fullName>
    </recommendedName>
</protein>
<dbReference type="AlphaFoldDB" id="K8XFW2"/>
<reference evidence="1 2" key="1">
    <citation type="journal article" date="2013" name="Genome Announc.">
        <title>Draft Genome Sequence of Rhodococcus opacus Strain M213 Shows a Diverse Catabolic Potential.</title>
        <authorList>
            <person name="Pathak A."/>
            <person name="Green S.J."/>
            <person name="Ogram A."/>
            <person name="Chauhan A."/>
        </authorList>
    </citation>
    <scope>NUCLEOTIDE SEQUENCE [LARGE SCALE GENOMIC DNA]</scope>
    <source>
        <strain evidence="1 2">M213</strain>
    </source>
</reference>
<organism evidence="1 2">
    <name type="scientific">Rhodococcus opacus M213</name>
    <dbReference type="NCBI Taxonomy" id="1129896"/>
    <lineage>
        <taxon>Bacteria</taxon>
        <taxon>Bacillati</taxon>
        <taxon>Actinomycetota</taxon>
        <taxon>Actinomycetes</taxon>
        <taxon>Mycobacteriales</taxon>
        <taxon>Nocardiaceae</taxon>
        <taxon>Rhodococcus</taxon>
    </lineage>
</organism>
<dbReference type="EMBL" id="AJYC02000078">
    <property type="protein sequence ID" value="EKT79716.1"/>
    <property type="molecule type" value="Genomic_DNA"/>
</dbReference>
<sequence>MLLMLTAWGDESGSQPDRDPNTYLLAAALCDEEDVPTVRKAMESLRLRHEAKVHWHGSSSDRRHELVAAVSELPLAGLVVVHTESGASDRRHRRKCLEYLLPNLAEMPCSRITLESRSHLDASDVDILQKFRAQKVITSSLRVHHAIGRLEPALWVADIVCGAVVQSRVGNPEYLRRLAGAIELEQI</sequence>
<comment type="caution">
    <text evidence="1">The sequence shown here is derived from an EMBL/GenBank/DDBJ whole genome shotgun (WGS) entry which is preliminary data.</text>
</comment>
<proteinExistence type="predicted"/>
<evidence type="ECO:0000313" key="2">
    <source>
        <dbReference type="Proteomes" id="UP000005951"/>
    </source>
</evidence>
<evidence type="ECO:0000313" key="1">
    <source>
        <dbReference type="EMBL" id="EKT79716.1"/>
    </source>
</evidence>
<dbReference type="Proteomes" id="UP000005951">
    <property type="component" value="Unassembled WGS sequence"/>
</dbReference>